<comment type="caution">
    <text evidence="1">The sequence shown here is derived from an EMBL/GenBank/DDBJ whole genome shotgun (WGS) entry which is preliminary data.</text>
</comment>
<dbReference type="AlphaFoldDB" id="A0A7J6WAA9"/>
<keyword evidence="2" id="KW-1185">Reference proteome</keyword>
<organism evidence="1 2">
    <name type="scientific">Thalictrum thalictroides</name>
    <name type="common">Rue-anemone</name>
    <name type="synonym">Anemone thalictroides</name>
    <dbReference type="NCBI Taxonomy" id="46969"/>
    <lineage>
        <taxon>Eukaryota</taxon>
        <taxon>Viridiplantae</taxon>
        <taxon>Streptophyta</taxon>
        <taxon>Embryophyta</taxon>
        <taxon>Tracheophyta</taxon>
        <taxon>Spermatophyta</taxon>
        <taxon>Magnoliopsida</taxon>
        <taxon>Ranunculales</taxon>
        <taxon>Ranunculaceae</taxon>
        <taxon>Thalictroideae</taxon>
        <taxon>Thalictrum</taxon>
    </lineage>
</organism>
<feature type="non-terminal residue" evidence="1">
    <location>
        <position position="1"/>
    </location>
</feature>
<sequence>IKNCTKLTLLTAELILHNGDKEKINLRLMTCPFEKFNHFWTELIVEDFLLCNRLALQIKLTILTAELILHNGDKRSGWRASLY</sequence>
<dbReference type="EMBL" id="JABWDY010020220">
    <property type="protein sequence ID" value="KAF5193315.1"/>
    <property type="molecule type" value="Genomic_DNA"/>
</dbReference>
<reference evidence="1 2" key="1">
    <citation type="submission" date="2020-06" db="EMBL/GenBank/DDBJ databases">
        <title>Transcriptomic and genomic resources for Thalictrum thalictroides and T. hernandezii: Facilitating candidate gene discovery in an emerging model plant lineage.</title>
        <authorList>
            <person name="Arias T."/>
            <person name="Riano-Pachon D.M."/>
            <person name="Di Stilio V.S."/>
        </authorList>
    </citation>
    <scope>NUCLEOTIDE SEQUENCE [LARGE SCALE GENOMIC DNA]</scope>
    <source>
        <strain evidence="2">cv. WT478/WT964</strain>
        <tissue evidence="1">Leaves</tissue>
    </source>
</reference>
<protein>
    <submittedName>
        <fullName evidence="1">Uncharacterized protein</fullName>
    </submittedName>
</protein>
<proteinExistence type="predicted"/>
<name>A0A7J6WAA9_THATH</name>
<evidence type="ECO:0000313" key="2">
    <source>
        <dbReference type="Proteomes" id="UP000554482"/>
    </source>
</evidence>
<evidence type="ECO:0000313" key="1">
    <source>
        <dbReference type="EMBL" id="KAF5193315.1"/>
    </source>
</evidence>
<gene>
    <name evidence="1" type="ORF">FRX31_017098</name>
</gene>
<accession>A0A7J6WAA9</accession>
<dbReference type="Proteomes" id="UP000554482">
    <property type="component" value="Unassembled WGS sequence"/>
</dbReference>